<organism evidence="2 3">
    <name type="scientific">[Emmonsia] crescens</name>
    <dbReference type="NCBI Taxonomy" id="73230"/>
    <lineage>
        <taxon>Eukaryota</taxon>
        <taxon>Fungi</taxon>
        <taxon>Dikarya</taxon>
        <taxon>Ascomycota</taxon>
        <taxon>Pezizomycotina</taxon>
        <taxon>Eurotiomycetes</taxon>
        <taxon>Eurotiomycetidae</taxon>
        <taxon>Onygenales</taxon>
        <taxon>Ajellomycetaceae</taxon>
        <taxon>Emergomyces</taxon>
    </lineage>
</organism>
<dbReference type="AlphaFoldDB" id="A0A2B7XZ05"/>
<feature type="region of interest" description="Disordered" evidence="1">
    <location>
        <begin position="1"/>
        <end position="26"/>
    </location>
</feature>
<evidence type="ECO:0000313" key="2">
    <source>
        <dbReference type="EMBL" id="PGH13808.1"/>
    </source>
</evidence>
<comment type="caution">
    <text evidence="2">The sequence shown here is derived from an EMBL/GenBank/DDBJ whole genome shotgun (WGS) entry which is preliminary data.</text>
</comment>
<proteinExistence type="predicted"/>
<dbReference type="Proteomes" id="UP000226031">
    <property type="component" value="Unassembled WGS sequence"/>
</dbReference>
<feature type="non-terminal residue" evidence="2">
    <location>
        <position position="131"/>
    </location>
</feature>
<keyword evidence="3" id="KW-1185">Reference proteome</keyword>
<dbReference type="EMBL" id="PDND01001207">
    <property type="protein sequence ID" value="PGH13808.1"/>
    <property type="molecule type" value="Genomic_DNA"/>
</dbReference>
<feature type="non-terminal residue" evidence="2">
    <location>
        <position position="1"/>
    </location>
</feature>
<evidence type="ECO:0000256" key="1">
    <source>
        <dbReference type="SAM" id="MobiDB-lite"/>
    </source>
</evidence>
<sequence>PQGVAACLPSHHHPISAQPPETHPADPPCPVTFLPFHSTTCHQAASLSPHQAVSLLTSNSLHRAQRASLRHPSRAKGTIQARVRGRLVCHYHPLAFRCLVRLRLGSLRGWSRHLGRRQRQDRRRGLVMRGN</sequence>
<name>A0A2B7XZ05_9EURO</name>
<reference evidence="2 3" key="1">
    <citation type="submission" date="2017-10" db="EMBL/GenBank/DDBJ databases">
        <title>Comparative genomics in systemic dimorphic fungi from Ajellomycetaceae.</title>
        <authorList>
            <person name="Munoz J.F."/>
            <person name="Mcewen J.G."/>
            <person name="Clay O.K."/>
            <person name="Cuomo C.A."/>
        </authorList>
    </citation>
    <scope>NUCLEOTIDE SEQUENCE [LARGE SCALE GENOMIC DNA]</scope>
    <source>
        <strain evidence="2 3">UAMH4076</strain>
    </source>
</reference>
<protein>
    <submittedName>
        <fullName evidence="2">Uncharacterized protein</fullName>
    </submittedName>
</protein>
<evidence type="ECO:0000313" key="3">
    <source>
        <dbReference type="Proteomes" id="UP000226031"/>
    </source>
</evidence>
<gene>
    <name evidence="2" type="ORF">GX50_09020</name>
</gene>
<accession>A0A2B7XZ05</accession>